<accession>A0A0D2FCT6</accession>
<dbReference type="HOGENOM" id="CLU_010194_8_2_1"/>
<evidence type="ECO:0000256" key="2">
    <source>
        <dbReference type="ARBA" id="ARBA00023002"/>
    </source>
</evidence>
<dbReference type="AlphaFoldDB" id="A0A0D2FCT6"/>
<dbReference type="STRING" id="5601.A0A0D2FCT6"/>
<evidence type="ECO:0000313" key="4">
    <source>
        <dbReference type="Proteomes" id="UP000054266"/>
    </source>
</evidence>
<name>A0A0D2FCT6_9EURO</name>
<dbReference type="Pfam" id="PF00106">
    <property type="entry name" value="adh_short"/>
    <property type="match status" value="1"/>
</dbReference>
<dbReference type="SUPFAM" id="SSF51735">
    <property type="entry name" value="NAD(P)-binding Rossmann-fold domains"/>
    <property type="match status" value="1"/>
</dbReference>
<dbReference type="EMBL" id="KN846960">
    <property type="protein sequence ID" value="KIW65833.1"/>
    <property type="molecule type" value="Genomic_DNA"/>
</dbReference>
<comment type="similarity">
    <text evidence="1">Belongs to the short-chain dehydrogenases/reductases (SDR) family.</text>
</comment>
<sequence>MSDSDFSIPSTFTSFTKTWHSESYATISPSRPELSALGKNVVVTGGGTGIGKFIAIAFAQAGARSISILGRREDRLITSLKAITQAAQDSKKDVKVLHRITDLTKKSNVEESFKSLAAEIGPLHILIANAGLFPAAGPMATVSADALMAGFETNVRGALYSIQAFLPLSSSAPDGSEPAILNIGTATHMAPIPGIGPYIITKAANHKMIDYIAAENPKIHVVNVYPGVIETEMSEPNKGSVSHWDSPDLPGHFCVWLASPEAKFLKSKMVWANWDVDEMIARKDEILNSRLLTWLLDGVPL</sequence>
<dbReference type="Gene3D" id="3.40.50.720">
    <property type="entry name" value="NAD(P)-binding Rossmann-like Domain"/>
    <property type="match status" value="1"/>
</dbReference>
<keyword evidence="4" id="KW-1185">Reference proteome</keyword>
<dbReference type="PANTHER" id="PTHR42901:SF1">
    <property type="entry name" value="ALCOHOL DEHYDROGENASE"/>
    <property type="match status" value="1"/>
</dbReference>
<dbReference type="CDD" id="cd05233">
    <property type="entry name" value="SDR_c"/>
    <property type="match status" value="1"/>
</dbReference>
<dbReference type="GO" id="GO:0016491">
    <property type="term" value="F:oxidoreductase activity"/>
    <property type="evidence" value="ECO:0007669"/>
    <property type="project" value="UniProtKB-KW"/>
</dbReference>
<protein>
    <submittedName>
        <fullName evidence="3">Uncharacterized protein</fullName>
    </submittedName>
</protein>
<gene>
    <name evidence="3" type="ORF">PV04_08054</name>
</gene>
<evidence type="ECO:0000256" key="1">
    <source>
        <dbReference type="ARBA" id="ARBA00006484"/>
    </source>
</evidence>
<dbReference type="InterPro" id="IPR036291">
    <property type="entry name" value="NAD(P)-bd_dom_sf"/>
</dbReference>
<evidence type="ECO:0000313" key="3">
    <source>
        <dbReference type="EMBL" id="KIW65833.1"/>
    </source>
</evidence>
<dbReference type="Proteomes" id="UP000054266">
    <property type="component" value="Unassembled WGS sequence"/>
</dbReference>
<reference evidence="3 4" key="1">
    <citation type="submission" date="2015-01" db="EMBL/GenBank/DDBJ databases">
        <title>The Genome Sequence of Capronia semiimmersa CBS27337.</title>
        <authorList>
            <consortium name="The Broad Institute Genomics Platform"/>
            <person name="Cuomo C."/>
            <person name="de Hoog S."/>
            <person name="Gorbushina A."/>
            <person name="Stielow B."/>
            <person name="Teixiera M."/>
            <person name="Abouelleil A."/>
            <person name="Chapman S.B."/>
            <person name="Priest M."/>
            <person name="Young S.K."/>
            <person name="Wortman J."/>
            <person name="Nusbaum C."/>
            <person name="Birren B."/>
        </authorList>
    </citation>
    <scope>NUCLEOTIDE SEQUENCE [LARGE SCALE GENOMIC DNA]</scope>
    <source>
        <strain evidence="3 4">CBS 27337</strain>
    </source>
</reference>
<keyword evidence="2" id="KW-0560">Oxidoreductase</keyword>
<dbReference type="PANTHER" id="PTHR42901">
    <property type="entry name" value="ALCOHOL DEHYDROGENASE"/>
    <property type="match status" value="1"/>
</dbReference>
<dbReference type="PRINTS" id="PR00081">
    <property type="entry name" value="GDHRDH"/>
</dbReference>
<proteinExistence type="inferred from homology"/>
<dbReference type="InterPro" id="IPR002347">
    <property type="entry name" value="SDR_fam"/>
</dbReference>
<organism evidence="3 4">
    <name type="scientific">Phialophora macrospora</name>
    <dbReference type="NCBI Taxonomy" id="1851006"/>
    <lineage>
        <taxon>Eukaryota</taxon>
        <taxon>Fungi</taxon>
        <taxon>Dikarya</taxon>
        <taxon>Ascomycota</taxon>
        <taxon>Pezizomycotina</taxon>
        <taxon>Eurotiomycetes</taxon>
        <taxon>Chaetothyriomycetidae</taxon>
        <taxon>Chaetothyriales</taxon>
        <taxon>Herpotrichiellaceae</taxon>
        <taxon>Phialophora</taxon>
    </lineage>
</organism>